<dbReference type="GO" id="GO:0015833">
    <property type="term" value="P:peptide transport"/>
    <property type="evidence" value="ECO:0007669"/>
    <property type="project" value="TreeGrafter"/>
</dbReference>
<dbReference type="Pfam" id="PF00496">
    <property type="entry name" value="SBP_bac_5"/>
    <property type="match status" value="1"/>
</dbReference>
<comment type="similarity">
    <text evidence="1">Belongs to the bacterial solute-binding protein 5 family.</text>
</comment>
<dbReference type="InterPro" id="IPR000914">
    <property type="entry name" value="SBP_5_dom"/>
</dbReference>
<reference evidence="7 8" key="1">
    <citation type="submission" date="2012-01" db="EMBL/GenBank/DDBJ databases">
        <title>Complete sequence of chromosome of Clostridium pasteurianum BC1.</title>
        <authorList>
            <consortium name="US DOE Joint Genome Institute"/>
            <person name="Lucas S."/>
            <person name="Han J."/>
            <person name="Lapidus A."/>
            <person name="Cheng J.-F."/>
            <person name="Goodwin L."/>
            <person name="Pitluck S."/>
            <person name="Peters L."/>
            <person name="Mikhailova N."/>
            <person name="Teshima H."/>
            <person name="Detter J.C."/>
            <person name="Han C."/>
            <person name="Tapia R."/>
            <person name="Land M."/>
            <person name="Hauser L."/>
            <person name="Kyrpides N."/>
            <person name="Ivanova N."/>
            <person name="Pagani I."/>
            <person name="Dunn J."/>
            <person name="Taghavi S."/>
            <person name="Francis A."/>
            <person name="van der Lelie D."/>
            <person name="Woyke T."/>
        </authorList>
    </citation>
    <scope>NUCLEOTIDE SEQUENCE [LARGE SCALE GENOMIC DNA]</scope>
    <source>
        <strain evidence="7 8">BC1</strain>
    </source>
</reference>
<accession>R4KB43</accession>
<keyword evidence="3 5" id="KW-0732">Signal</keyword>
<evidence type="ECO:0000259" key="6">
    <source>
        <dbReference type="Pfam" id="PF00496"/>
    </source>
</evidence>
<dbReference type="Gene3D" id="3.10.105.10">
    <property type="entry name" value="Dipeptide-binding Protein, Domain 3"/>
    <property type="match status" value="1"/>
</dbReference>
<dbReference type="PATRIC" id="fig|86416.3.peg.4180"/>
<keyword evidence="8" id="KW-1185">Reference proteome</keyword>
<feature type="domain" description="Solute-binding protein family 5" evidence="6">
    <location>
        <begin position="89"/>
        <end position="435"/>
    </location>
</feature>
<sequence>MKKHKIIFNVTSLLTVILILFSLAGCTNAASNNTSDTKSADNIKEGGSISLPTSEPDFLDPDLAAAADTRSVLFNVFEGLVKPDENGNLIPAVASSYEISKDALKYTFKLRKGIKFQNGNPVTVQDIKYSLDRAAGKDTGKPLKTELTNIKSVDIKDDSTVEINLTKADSEFLSYLTVAIIPKDYKDQNTKPIGTGPFKIVKYTPQQEIVLEKNKDYWQKGLPHIDKVTYKITSDANSILVDLKAGSLDTAFIPKDQADQILNDYNLLIGSANLLQQLSINNAVKPFDDVRVRQALYYAIDTQNIIDTVASGVGKPAGTNFFSSFKKYFQPGLEKTYKKNIDKAKELLKEAGYPNGFETSISVPSNYQFHLDTAQVIVEQLKAINVKATIKPVEWGVWLSNVYKGRQYDTTVISLDASYLSPRALLGRYVSTDSSNFINFKDPKYDEIYNQAVNETDDAKKVEYYKQLQTILNKDAASVFIQDQQKTVVLKKGLAGYKFYPLYVQDLSSIYYTK</sequence>
<feature type="signal peptide" evidence="5">
    <location>
        <begin position="1"/>
        <end position="29"/>
    </location>
</feature>
<dbReference type="STRING" id="86416.Clopa_4176"/>
<evidence type="ECO:0000256" key="4">
    <source>
        <dbReference type="SAM" id="MobiDB-lite"/>
    </source>
</evidence>
<dbReference type="PIRSF" id="PIRSF002741">
    <property type="entry name" value="MppA"/>
    <property type="match status" value="1"/>
</dbReference>
<dbReference type="InterPro" id="IPR030678">
    <property type="entry name" value="Peptide/Ni-bd"/>
</dbReference>
<dbReference type="AlphaFoldDB" id="R4KB43"/>
<organism evidence="7 8">
    <name type="scientific">Clostridium pasteurianum BC1</name>
    <dbReference type="NCBI Taxonomy" id="86416"/>
    <lineage>
        <taxon>Bacteria</taxon>
        <taxon>Bacillati</taxon>
        <taxon>Bacillota</taxon>
        <taxon>Clostridia</taxon>
        <taxon>Eubacteriales</taxon>
        <taxon>Clostridiaceae</taxon>
        <taxon>Clostridium</taxon>
    </lineage>
</organism>
<evidence type="ECO:0000313" key="8">
    <source>
        <dbReference type="Proteomes" id="UP000013523"/>
    </source>
</evidence>
<dbReference type="PANTHER" id="PTHR30290:SF9">
    <property type="entry name" value="OLIGOPEPTIDE-BINDING PROTEIN APPA"/>
    <property type="match status" value="1"/>
</dbReference>
<evidence type="ECO:0000313" key="7">
    <source>
        <dbReference type="EMBL" id="AGK98906.1"/>
    </source>
</evidence>
<evidence type="ECO:0000256" key="5">
    <source>
        <dbReference type="SAM" id="SignalP"/>
    </source>
</evidence>
<dbReference type="Gene3D" id="3.40.190.10">
    <property type="entry name" value="Periplasmic binding protein-like II"/>
    <property type="match status" value="1"/>
</dbReference>
<evidence type="ECO:0000256" key="2">
    <source>
        <dbReference type="ARBA" id="ARBA00022448"/>
    </source>
</evidence>
<proteinExistence type="inferred from homology"/>
<dbReference type="KEGG" id="cpas:Clopa_4176"/>
<dbReference type="EMBL" id="CP003261">
    <property type="protein sequence ID" value="AGK98906.1"/>
    <property type="molecule type" value="Genomic_DNA"/>
</dbReference>
<gene>
    <name evidence="7" type="ORF">Clopa_4176</name>
</gene>
<protein>
    <submittedName>
        <fullName evidence="7">ABC-type dipeptide transport system, periplasmic component</fullName>
    </submittedName>
</protein>
<dbReference type="GO" id="GO:1904680">
    <property type="term" value="F:peptide transmembrane transporter activity"/>
    <property type="evidence" value="ECO:0007669"/>
    <property type="project" value="TreeGrafter"/>
</dbReference>
<dbReference type="GO" id="GO:0043190">
    <property type="term" value="C:ATP-binding cassette (ABC) transporter complex"/>
    <property type="evidence" value="ECO:0007669"/>
    <property type="project" value="InterPro"/>
</dbReference>
<feature type="region of interest" description="Disordered" evidence="4">
    <location>
        <begin position="32"/>
        <end position="54"/>
    </location>
</feature>
<dbReference type="HOGENOM" id="CLU_017028_0_3_9"/>
<name>R4KB43_CLOPA</name>
<dbReference type="RefSeq" id="WP_015617180.1">
    <property type="nucleotide sequence ID" value="NC_021182.1"/>
</dbReference>
<evidence type="ECO:0000256" key="3">
    <source>
        <dbReference type="ARBA" id="ARBA00022729"/>
    </source>
</evidence>
<dbReference type="Proteomes" id="UP000013523">
    <property type="component" value="Chromosome"/>
</dbReference>
<keyword evidence="2" id="KW-0813">Transport</keyword>
<dbReference type="eggNOG" id="COG0747">
    <property type="taxonomic scope" value="Bacteria"/>
</dbReference>
<evidence type="ECO:0000256" key="1">
    <source>
        <dbReference type="ARBA" id="ARBA00005695"/>
    </source>
</evidence>
<dbReference type="SUPFAM" id="SSF53850">
    <property type="entry name" value="Periplasmic binding protein-like II"/>
    <property type="match status" value="1"/>
</dbReference>
<feature type="chain" id="PRO_5004374583" evidence="5">
    <location>
        <begin position="30"/>
        <end position="514"/>
    </location>
</feature>
<dbReference type="GO" id="GO:0042597">
    <property type="term" value="C:periplasmic space"/>
    <property type="evidence" value="ECO:0007669"/>
    <property type="project" value="UniProtKB-ARBA"/>
</dbReference>
<dbReference type="PANTHER" id="PTHR30290">
    <property type="entry name" value="PERIPLASMIC BINDING COMPONENT OF ABC TRANSPORTER"/>
    <property type="match status" value="1"/>
</dbReference>
<dbReference type="InterPro" id="IPR039424">
    <property type="entry name" value="SBP_5"/>
</dbReference>
<dbReference type="PROSITE" id="PS51257">
    <property type="entry name" value="PROKAR_LIPOPROTEIN"/>
    <property type="match status" value="1"/>
</dbReference>